<comment type="caution">
    <text evidence="2">The sequence shown here is derived from an EMBL/GenBank/DDBJ whole genome shotgun (WGS) entry which is preliminary data.</text>
</comment>
<dbReference type="Proteomes" id="UP000234748">
    <property type="component" value="Unassembled WGS sequence"/>
</dbReference>
<sequence>MPDEKNANNLNNDDKKFQDNEDPKSNGSNSWNGSTKYKVNEELKTRLERQIVDVIWVKTIAQIVELVLLSKFYSVNGESDLPSTAEILTGVWIQTIGQIAEAVGATQEIKAANKAELIEIQKFLIMSDWIQSFGSAVEALGQMKVIQEELADGSTFLP</sequence>
<evidence type="ECO:0000256" key="1">
    <source>
        <dbReference type="SAM" id="MobiDB-lite"/>
    </source>
</evidence>
<evidence type="ECO:0000313" key="3">
    <source>
        <dbReference type="Proteomes" id="UP000234748"/>
    </source>
</evidence>
<proteinExistence type="predicted"/>
<feature type="compositionally biased region" description="Polar residues" evidence="1">
    <location>
        <begin position="25"/>
        <end position="35"/>
    </location>
</feature>
<dbReference type="EMBL" id="PGUY01000027">
    <property type="protein sequence ID" value="PLT30208.1"/>
    <property type="molecule type" value="Genomic_DNA"/>
</dbReference>
<dbReference type="RefSeq" id="WP_101641392.1">
    <property type="nucleotide sequence ID" value="NZ_PGUY01000027.1"/>
</dbReference>
<reference evidence="2 3" key="1">
    <citation type="submission" date="2017-11" db="EMBL/GenBank/DDBJ databases">
        <title>Comparitive Functional Genomics of Dry Heat Resistant strains isolated from the Viking Spacecraft.</title>
        <authorList>
            <person name="Seuylemezian A."/>
            <person name="Cooper K."/>
            <person name="Vaishampayan P."/>
        </authorList>
    </citation>
    <scope>NUCLEOTIDE SEQUENCE [LARGE SCALE GENOMIC DNA]</scope>
    <source>
        <strain evidence="2 3">V1-29</strain>
    </source>
</reference>
<accession>A0A2N5M758</accession>
<dbReference type="AlphaFoldDB" id="A0A2N5M758"/>
<organism evidence="2 3">
    <name type="scientific">Peribacillus deserti</name>
    <dbReference type="NCBI Taxonomy" id="673318"/>
    <lineage>
        <taxon>Bacteria</taxon>
        <taxon>Bacillati</taxon>
        <taxon>Bacillota</taxon>
        <taxon>Bacilli</taxon>
        <taxon>Bacillales</taxon>
        <taxon>Bacillaceae</taxon>
        <taxon>Peribacillus</taxon>
    </lineage>
</organism>
<feature type="compositionally biased region" description="Basic and acidic residues" evidence="1">
    <location>
        <begin position="1"/>
        <end position="24"/>
    </location>
</feature>
<feature type="region of interest" description="Disordered" evidence="1">
    <location>
        <begin position="1"/>
        <end position="35"/>
    </location>
</feature>
<protein>
    <submittedName>
        <fullName evidence="2">Uncharacterized protein</fullName>
    </submittedName>
</protein>
<keyword evidence="3" id="KW-1185">Reference proteome</keyword>
<dbReference type="OrthoDB" id="2855463at2"/>
<evidence type="ECO:0000313" key="2">
    <source>
        <dbReference type="EMBL" id="PLT30208.1"/>
    </source>
</evidence>
<gene>
    <name evidence="2" type="ORF">CUU66_09210</name>
</gene>
<name>A0A2N5M758_9BACI</name>